<evidence type="ECO:0000313" key="3">
    <source>
        <dbReference type="EMBL" id="XCP81731.1"/>
    </source>
</evidence>
<feature type="transmembrane region" description="Helical" evidence="2">
    <location>
        <begin position="132"/>
        <end position="158"/>
    </location>
</feature>
<dbReference type="AlphaFoldDB" id="A0AAU8N2V4"/>
<dbReference type="RefSeq" id="WP_366179987.1">
    <property type="nucleotide sequence ID" value="NZ_CP159989.1"/>
</dbReference>
<accession>A0AAU8N2V4</accession>
<protein>
    <submittedName>
        <fullName evidence="3">DUF3043 domain-containing protein</fullName>
    </submittedName>
</protein>
<reference evidence="3" key="1">
    <citation type="submission" date="2024-05" db="EMBL/GenBank/DDBJ databases">
        <title>Draft genome assemblies of 36 bacteria isolated from hibernating arctic ground squirrels.</title>
        <authorList>
            <person name="McKee H."/>
            <person name="Mullen L."/>
            <person name="Drown D.M."/>
            <person name="Duddleston K.N."/>
        </authorList>
    </citation>
    <scope>NUCLEOTIDE SEQUENCE</scope>
    <source>
        <strain evidence="3">AR004</strain>
    </source>
</reference>
<dbReference type="Pfam" id="PF11241">
    <property type="entry name" value="DUF3043"/>
    <property type="match status" value="1"/>
</dbReference>
<sequence>MSRYPGPVKLFKKNEAPATAPEPETTPSKAGGKGRPTPKRRDAQAKRLHPVVPTDRKAAKREARARRDEAWERQRRAMETGDERYLPARDKGPVKRYVRDYIDARFSVGEFFIPVAFAVLILGLFGQSMRGLMLGLLVGLYALTLVMILDVIACWLILRRRLDAKFGREAWSSQGRVFWYIMARCVSMRRMRQPRPQVSRRQFPD</sequence>
<evidence type="ECO:0000256" key="1">
    <source>
        <dbReference type="SAM" id="MobiDB-lite"/>
    </source>
</evidence>
<gene>
    <name evidence="3" type="ORF">ABXS69_06870</name>
</gene>
<keyword evidence="2" id="KW-1133">Transmembrane helix</keyword>
<dbReference type="EMBL" id="CP159989">
    <property type="protein sequence ID" value="XCP81731.1"/>
    <property type="molecule type" value="Genomic_DNA"/>
</dbReference>
<dbReference type="InterPro" id="IPR021403">
    <property type="entry name" value="DUF3043"/>
</dbReference>
<feature type="compositionally biased region" description="Basic and acidic residues" evidence="1">
    <location>
        <begin position="54"/>
        <end position="74"/>
    </location>
</feature>
<organism evidence="3">
    <name type="scientific">Actinomyces timonensis</name>
    <dbReference type="NCBI Taxonomy" id="1288391"/>
    <lineage>
        <taxon>Bacteria</taxon>
        <taxon>Bacillati</taxon>
        <taxon>Actinomycetota</taxon>
        <taxon>Actinomycetes</taxon>
        <taxon>Actinomycetales</taxon>
        <taxon>Actinomycetaceae</taxon>
        <taxon>Actinomyces</taxon>
    </lineage>
</organism>
<feature type="region of interest" description="Disordered" evidence="1">
    <location>
        <begin position="1"/>
        <end position="74"/>
    </location>
</feature>
<keyword evidence="2" id="KW-0812">Transmembrane</keyword>
<feature type="transmembrane region" description="Helical" evidence="2">
    <location>
        <begin position="106"/>
        <end position="126"/>
    </location>
</feature>
<feature type="compositionally biased region" description="Low complexity" evidence="1">
    <location>
        <begin position="16"/>
        <end position="27"/>
    </location>
</feature>
<name>A0AAU8N2V4_9ACTO</name>
<evidence type="ECO:0000256" key="2">
    <source>
        <dbReference type="SAM" id="Phobius"/>
    </source>
</evidence>
<keyword evidence="2" id="KW-0472">Membrane</keyword>
<proteinExistence type="predicted"/>